<comment type="caution">
    <text evidence="7">The sequence shown here is derived from an EMBL/GenBank/DDBJ whole genome shotgun (WGS) entry which is preliminary data.</text>
</comment>
<feature type="compositionally biased region" description="Basic and acidic residues" evidence="5">
    <location>
        <begin position="77"/>
        <end position="90"/>
    </location>
</feature>
<keyword evidence="8" id="KW-1185">Reference proteome</keyword>
<dbReference type="Proteomes" id="UP000224634">
    <property type="component" value="Unassembled WGS sequence"/>
</dbReference>
<name>A0A2B7WE44_POLH7</name>
<evidence type="ECO:0000256" key="3">
    <source>
        <dbReference type="ARBA" id="ARBA00022833"/>
    </source>
</evidence>
<accession>A0A2B7WE44</accession>
<dbReference type="AlphaFoldDB" id="A0A2B7WE44"/>
<dbReference type="InterPro" id="IPR007529">
    <property type="entry name" value="Znf_HIT"/>
</dbReference>
<evidence type="ECO:0000313" key="7">
    <source>
        <dbReference type="EMBL" id="PGG97713.1"/>
    </source>
</evidence>
<reference evidence="7 8" key="1">
    <citation type="submission" date="2017-10" db="EMBL/GenBank/DDBJ databases">
        <title>Comparative genomics in systemic dimorphic fungi from Ajellomycetaceae.</title>
        <authorList>
            <person name="Munoz J.F."/>
            <person name="Mcewen J.G."/>
            <person name="Clay O.K."/>
            <person name="Cuomo C.A."/>
        </authorList>
    </citation>
    <scope>NUCLEOTIDE SEQUENCE [LARGE SCALE GENOMIC DNA]</scope>
    <source>
        <strain evidence="7 8">UAMH7299</strain>
    </source>
</reference>
<dbReference type="CDD" id="cd21437">
    <property type="entry name" value="zf-HIT_ZNHIT1_like"/>
    <property type="match status" value="1"/>
</dbReference>
<evidence type="ECO:0000259" key="6">
    <source>
        <dbReference type="PROSITE" id="PS51083"/>
    </source>
</evidence>
<feature type="compositionally biased region" description="Basic residues" evidence="5">
    <location>
        <begin position="36"/>
        <end position="47"/>
    </location>
</feature>
<feature type="compositionally biased region" description="Polar residues" evidence="5">
    <location>
        <begin position="7"/>
        <end position="17"/>
    </location>
</feature>
<dbReference type="OrthoDB" id="74807at2759"/>
<evidence type="ECO:0000256" key="2">
    <source>
        <dbReference type="ARBA" id="ARBA00022771"/>
    </source>
</evidence>
<feature type="compositionally biased region" description="Polar residues" evidence="5">
    <location>
        <begin position="64"/>
        <end position="73"/>
    </location>
</feature>
<keyword evidence="3" id="KW-0862">Zinc</keyword>
<dbReference type="Pfam" id="PF04438">
    <property type="entry name" value="zf-HIT"/>
    <property type="match status" value="1"/>
</dbReference>
<dbReference type="PROSITE" id="PS51083">
    <property type="entry name" value="ZF_HIT"/>
    <property type="match status" value="1"/>
</dbReference>
<gene>
    <name evidence="7" type="ORF">AJ80_09648</name>
</gene>
<proteinExistence type="predicted"/>
<evidence type="ECO:0000256" key="1">
    <source>
        <dbReference type="ARBA" id="ARBA00022723"/>
    </source>
</evidence>
<dbReference type="GO" id="GO:0006338">
    <property type="term" value="P:chromatin remodeling"/>
    <property type="evidence" value="ECO:0007669"/>
    <property type="project" value="InterPro"/>
</dbReference>
<organism evidence="7 8">
    <name type="scientific">Polytolypa hystricis (strain UAMH7299)</name>
    <dbReference type="NCBI Taxonomy" id="1447883"/>
    <lineage>
        <taxon>Eukaryota</taxon>
        <taxon>Fungi</taxon>
        <taxon>Dikarya</taxon>
        <taxon>Ascomycota</taxon>
        <taxon>Pezizomycotina</taxon>
        <taxon>Eurotiomycetes</taxon>
        <taxon>Eurotiomycetidae</taxon>
        <taxon>Onygenales</taxon>
        <taxon>Onygenales incertae sedis</taxon>
        <taxon>Polytolypa</taxon>
    </lineage>
</organism>
<dbReference type="GO" id="GO:0008270">
    <property type="term" value="F:zinc ion binding"/>
    <property type="evidence" value="ECO:0007669"/>
    <property type="project" value="UniProtKB-UniRule"/>
</dbReference>
<feature type="region of interest" description="Disordered" evidence="5">
    <location>
        <begin position="1"/>
        <end position="114"/>
    </location>
</feature>
<evidence type="ECO:0000313" key="8">
    <source>
        <dbReference type="Proteomes" id="UP000224634"/>
    </source>
</evidence>
<protein>
    <recommendedName>
        <fullName evidence="6">HIT-type domain-containing protein</fullName>
    </recommendedName>
</protein>
<dbReference type="STRING" id="1447883.A0A2B7WE44"/>
<keyword evidence="2 4" id="KW-0863">Zinc-finger</keyword>
<dbReference type="PANTHER" id="PTHR13093">
    <property type="entry name" value="ZINC FINGER HIT DOMAIN CONTAINING PROTEIN 1"/>
    <property type="match status" value="1"/>
</dbReference>
<feature type="domain" description="HIT-type" evidence="6">
    <location>
        <begin position="258"/>
        <end position="290"/>
    </location>
</feature>
<keyword evidence="1" id="KW-0479">Metal-binding</keyword>
<sequence length="295" mass="31712">MFHKITQLPTGSTSHQTPGWAYVSDTRHTGAAGGSARRKASGGRKRVTRDLGGGGGGLGASSRAEASSRQNNAVLRHLAELDRENPKDTHVPVPTKQKDSSSSGMRGSRGKITSNVRRILMSQKTFKNYLDDEEAALAQLTTNTTQQQRATAAAAAAAAAASRASTTPRNATPKPDQLAATTTVAPLPPSQAHASHLIISENDDSEPLLRSYIPSAPSEKIMQALLAEPPLSYNASRATLSSSAVVRATLTKSQRHFCNICGYWGRVKCVKCRERACGLECYRVHEDTRCERRYA</sequence>
<evidence type="ECO:0000256" key="4">
    <source>
        <dbReference type="PROSITE-ProRule" id="PRU00453"/>
    </source>
</evidence>
<dbReference type="InterPro" id="IPR039723">
    <property type="entry name" value="Vps71/ZNHIT1"/>
</dbReference>
<evidence type="ECO:0000256" key="5">
    <source>
        <dbReference type="SAM" id="MobiDB-lite"/>
    </source>
</evidence>
<dbReference type="GO" id="GO:0005634">
    <property type="term" value="C:nucleus"/>
    <property type="evidence" value="ECO:0007669"/>
    <property type="project" value="UniProtKB-ARBA"/>
</dbReference>
<dbReference type="EMBL" id="PDNA01000313">
    <property type="protein sequence ID" value="PGG97713.1"/>
    <property type="molecule type" value="Genomic_DNA"/>
</dbReference>